<accession>A0A7W5V8Z9</accession>
<dbReference type="PROSITE" id="PS51257">
    <property type="entry name" value="PROKAR_LIPOPROTEIN"/>
    <property type="match status" value="1"/>
</dbReference>
<dbReference type="Proteomes" id="UP000579945">
    <property type="component" value="Unassembled WGS sequence"/>
</dbReference>
<evidence type="ECO:0000313" key="4">
    <source>
        <dbReference type="Proteomes" id="UP000579945"/>
    </source>
</evidence>
<dbReference type="GeneID" id="95393635"/>
<evidence type="ECO:0008006" key="5">
    <source>
        <dbReference type="Google" id="ProtNLM"/>
    </source>
</evidence>
<reference evidence="3 4" key="1">
    <citation type="submission" date="2020-08" db="EMBL/GenBank/DDBJ databases">
        <title>Sequencing the genomes of 1000 actinobacteria strains.</title>
        <authorList>
            <person name="Klenk H.-P."/>
        </authorList>
    </citation>
    <scope>NUCLEOTIDE SEQUENCE [LARGE SCALE GENOMIC DNA]</scope>
    <source>
        <strain evidence="3 4">DSM 44320</strain>
    </source>
</reference>
<evidence type="ECO:0000313" key="3">
    <source>
        <dbReference type="EMBL" id="MBB3731549.1"/>
    </source>
</evidence>
<keyword evidence="2" id="KW-0732">Signal</keyword>
<protein>
    <recommendedName>
        <fullName evidence="5">Secreted protein</fullName>
    </recommendedName>
</protein>
<evidence type="ECO:0000256" key="1">
    <source>
        <dbReference type="SAM" id="MobiDB-lite"/>
    </source>
</evidence>
<feature type="signal peptide" evidence="2">
    <location>
        <begin position="1"/>
        <end position="23"/>
    </location>
</feature>
<feature type="region of interest" description="Disordered" evidence="1">
    <location>
        <begin position="87"/>
        <end position="118"/>
    </location>
</feature>
<dbReference type="EMBL" id="JACIBV010000001">
    <property type="protein sequence ID" value="MBB3731549.1"/>
    <property type="molecule type" value="Genomic_DNA"/>
</dbReference>
<dbReference type="AlphaFoldDB" id="A0A7W5V8Z9"/>
<sequence length="118" mass="12402">MRRRLALCAAALVAACVPTAAQASTGHTAAYTYADPAKDFSACVRANGVQDFPDVTINGGTLQLGHGVDPFSDRLRTAVKSCEHLLPKGTALPTRPTPPERPSTPEMKLGKLPEVTCS</sequence>
<keyword evidence="4" id="KW-1185">Reference proteome</keyword>
<gene>
    <name evidence="3" type="ORF">FHR33_007409</name>
</gene>
<organism evidence="3 4">
    <name type="scientific">Nonomuraea dietziae</name>
    <dbReference type="NCBI Taxonomy" id="65515"/>
    <lineage>
        <taxon>Bacteria</taxon>
        <taxon>Bacillati</taxon>
        <taxon>Actinomycetota</taxon>
        <taxon>Actinomycetes</taxon>
        <taxon>Streptosporangiales</taxon>
        <taxon>Streptosporangiaceae</taxon>
        <taxon>Nonomuraea</taxon>
    </lineage>
</organism>
<comment type="caution">
    <text evidence="3">The sequence shown here is derived from an EMBL/GenBank/DDBJ whole genome shotgun (WGS) entry which is preliminary data.</text>
</comment>
<name>A0A7W5V8Z9_9ACTN</name>
<proteinExistence type="predicted"/>
<feature type="chain" id="PRO_5030696668" description="Secreted protein" evidence="2">
    <location>
        <begin position="24"/>
        <end position="118"/>
    </location>
</feature>
<dbReference type="RefSeq" id="WP_183657703.1">
    <property type="nucleotide sequence ID" value="NZ_BAAAXX010000135.1"/>
</dbReference>
<evidence type="ECO:0000256" key="2">
    <source>
        <dbReference type="SAM" id="SignalP"/>
    </source>
</evidence>